<dbReference type="PATRIC" id="fig|28087.4.peg.400"/>
<evidence type="ECO:0000313" key="2">
    <source>
        <dbReference type="EMBL" id="KTD59739.1"/>
    </source>
</evidence>
<evidence type="ECO:0000313" key="3">
    <source>
        <dbReference type="Proteomes" id="UP000054621"/>
    </source>
</evidence>
<accession>A0A0W0YS32</accession>
<dbReference type="AlphaFoldDB" id="A0A0W0YS32"/>
<protein>
    <recommendedName>
        <fullName evidence="4">Secreted protein</fullName>
    </recommendedName>
</protein>
<feature type="chain" id="PRO_5006917981" description="Secreted protein" evidence="1">
    <location>
        <begin position="22"/>
        <end position="273"/>
    </location>
</feature>
<organism evidence="2 3">
    <name type="scientific">Legionella sainthelensi</name>
    <dbReference type="NCBI Taxonomy" id="28087"/>
    <lineage>
        <taxon>Bacteria</taxon>
        <taxon>Pseudomonadati</taxon>
        <taxon>Pseudomonadota</taxon>
        <taxon>Gammaproteobacteria</taxon>
        <taxon>Legionellales</taxon>
        <taxon>Legionellaceae</taxon>
        <taxon>Legionella</taxon>
    </lineage>
</organism>
<dbReference type="eggNOG" id="COG4244">
    <property type="taxonomic scope" value="Bacteria"/>
</dbReference>
<reference evidence="2 3" key="1">
    <citation type="submission" date="2015-11" db="EMBL/GenBank/DDBJ databases">
        <title>Genomic analysis of 38 Legionella species identifies large and diverse effector repertoires.</title>
        <authorList>
            <person name="Burstein D."/>
            <person name="Amaro F."/>
            <person name="Zusman T."/>
            <person name="Lifshitz Z."/>
            <person name="Cohen O."/>
            <person name="Gilbert J.A."/>
            <person name="Pupko T."/>
            <person name="Shuman H.A."/>
            <person name="Segal G."/>
        </authorList>
    </citation>
    <scope>NUCLEOTIDE SEQUENCE [LARGE SCALE GENOMIC DNA]</scope>
    <source>
        <strain evidence="2 3">Mt.St.Helens-4</strain>
    </source>
</reference>
<dbReference type="EMBL" id="LNYV01000004">
    <property type="protein sequence ID" value="KTD59739.1"/>
    <property type="molecule type" value="Genomic_DNA"/>
</dbReference>
<evidence type="ECO:0000256" key="1">
    <source>
        <dbReference type="SAM" id="SignalP"/>
    </source>
</evidence>
<dbReference type="RefSeq" id="WP_027270072.1">
    <property type="nucleotide sequence ID" value="NZ_CAAAJE010000003.1"/>
</dbReference>
<evidence type="ECO:0008006" key="4">
    <source>
        <dbReference type="Google" id="ProtNLM"/>
    </source>
</evidence>
<gene>
    <name evidence="2" type="ORF">Lsai_0383</name>
</gene>
<dbReference type="OrthoDB" id="185226at2"/>
<feature type="signal peptide" evidence="1">
    <location>
        <begin position="1"/>
        <end position="21"/>
    </location>
</feature>
<name>A0A0W0YS32_9GAMM</name>
<comment type="caution">
    <text evidence="2">The sequence shown here is derived from an EMBL/GenBank/DDBJ whole genome shotgun (WGS) entry which is preliminary data.</text>
</comment>
<keyword evidence="1" id="KW-0732">Signal</keyword>
<dbReference type="STRING" id="28087.Lsai_0383"/>
<sequence>MRYLYVLFYLALMFVGALAYAQGQHDHAHQYPVKNEANNSSIRIFLEKEPKILTANKPVTLRFQVLKNNKVLTFDELKEVHTKKIHVLIIDPSLSDYHHIHPVIDNKKQDFVFSFTPKKTSSYQMWVDITPLQTNKQEFLVTDLGSFSPHPLIKEKVVLNTAMAPYEFTLKLNSEPKAGREVMATITVTKNGKPYKKLEPVMGAFAHVVGFSGDHSSILHIHPMGKEPTTEFDRGGAELMFHIGLKKTGFVKLFAQFRINNQDVYVPFAIRVS</sequence>
<proteinExistence type="predicted"/>
<dbReference type="Proteomes" id="UP000054621">
    <property type="component" value="Unassembled WGS sequence"/>
</dbReference>